<keyword evidence="15" id="KW-1185">Reference proteome</keyword>
<evidence type="ECO:0000256" key="11">
    <source>
        <dbReference type="ARBA" id="ARBA00039257"/>
    </source>
</evidence>
<reference evidence="14 15" key="1">
    <citation type="submission" date="2023-08" db="EMBL/GenBank/DDBJ databases">
        <title>Whole-genome sequencing of halo(alkali)philic microorganisms from hypersaline lakes.</title>
        <authorList>
            <person name="Sorokin D.Y."/>
            <person name="Abbas B."/>
            <person name="Merkel A.Y."/>
        </authorList>
    </citation>
    <scope>NUCLEOTIDE SEQUENCE [LARGE SCALE GENOMIC DNA]</scope>
    <source>
        <strain evidence="14 15">AB-CW4</strain>
    </source>
</reference>
<feature type="domain" description="N-acetylmuramoyl-L-alanine amidase" evidence="13">
    <location>
        <begin position="20"/>
        <end position="171"/>
    </location>
</feature>
<comment type="subcellular location">
    <subcellularLocation>
        <location evidence="3">Cytoplasm</location>
    </subcellularLocation>
</comment>
<comment type="cofactor">
    <cofactor evidence="2">
        <name>Zn(2+)</name>
        <dbReference type="ChEBI" id="CHEBI:29105"/>
    </cofactor>
</comment>
<dbReference type="EC" id="3.5.1.28" evidence="5"/>
<evidence type="ECO:0000259" key="13">
    <source>
        <dbReference type="SMART" id="SM00644"/>
    </source>
</evidence>
<dbReference type="PANTHER" id="PTHR30417">
    <property type="entry name" value="N-ACETYLMURAMOYL-L-ALANINE AMIDASE AMID"/>
    <property type="match status" value="1"/>
</dbReference>
<dbReference type="InterPro" id="IPR002502">
    <property type="entry name" value="Amidase_domain"/>
</dbReference>
<comment type="catalytic activity">
    <reaction evidence="1">
        <text>Hydrolyzes the link between N-acetylmuramoyl residues and L-amino acid residues in certain cell-wall glycopeptides.</text>
        <dbReference type="EC" id="3.5.1.28"/>
    </reaction>
</comment>
<evidence type="ECO:0000256" key="2">
    <source>
        <dbReference type="ARBA" id="ARBA00001947"/>
    </source>
</evidence>
<dbReference type="Proteomes" id="UP001239019">
    <property type="component" value="Unassembled WGS sequence"/>
</dbReference>
<dbReference type="InterPro" id="IPR036505">
    <property type="entry name" value="Amidase/PGRP_sf"/>
</dbReference>
<dbReference type="InterPro" id="IPR051206">
    <property type="entry name" value="NAMLAA_amidase_2"/>
</dbReference>
<dbReference type="RefSeq" id="WP_306729086.1">
    <property type="nucleotide sequence ID" value="NZ_JAVDDT010000008.1"/>
</dbReference>
<dbReference type="SMART" id="SM00644">
    <property type="entry name" value="Ami_2"/>
    <property type="match status" value="1"/>
</dbReference>
<keyword evidence="9" id="KW-0862">Zinc</keyword>
<dbReference type="GO" id="GO:0008745">
    <property type="term" value="F:N-acetylmuramoyl-L-alanine amidase activity"/>
    <property type="evidence" value="ECO:0007669"/>
    <property type="project" value="UniProtKB-EC"/>
</dbReference>
<evidence type="ECO:0000256" key="8">
    <source>
        <dbReference type="ARBA" id="ARBA00022801"/>
    </source>
</evidence>
<keyword evidence="8 14" id="KW-0378">Hydrolase</keyword>
<dbReference type="CDD" id="cd06583">
    <property type="entry name" value="PGRP"/>
    <property type="match status" value="1"/>
</dbReference>
<evidence type="ECO:0000313" key="14">
    <source>
        <dbReference type="EMBL" id="MDQ2070590.1"/>
    </source>
</evidence>
<dbReference type="EMBL" id="JAVDDT010000008">
    <property type="protein sequence ID" value="MDQ2070590.1"/>
    <property type="molecule type" value="Genomic_DNA"/>
</dbReference>
<dbReference type="NCBIfam" id="NF008758">
    <property type="entry name" value="PRK11789.1"/>
    <property type="match status" value="1"/>
</dbReference>
<name>A0ABU0WCC9_9GAMM</name>
<dbReference type="Pfam" id="PF01510">
    <property type="entry name" value="Amidase_2"/>
    <property type="match status" value="1"/>
</dbReference>
<accession>A0ABU0WCC9</accession>
<evidence type="ECO:0000256" key="9">
    <source>
        <dbReference type="ARBA" id="ARBA00022833"/>
    </source>
</evidence>
<evidence type="ECO:0000256" key="5">
    <source>
        <dbReference type="ARBA" id="ARBA00011901"/>
    </source>
</evidence>
<evidence type="ECO:0000256" key="6">
    <source>
        <dbReference type="ARBA" id="ARBA00022490"/>
    </source>
</evidence>
<gene>
    <name evidence="14" type="primary">ampD</name>
    <name evidence="14" type="ORF">RBH19_11985</name>
</gene>
<evidence type="ECO:0000313" key="15">
    <source>
        <dbReference type="Proteomes" id="UP001239019"/>
    </source>
</evidence>
<sequence length="195" mass="21498">MNTLPDIHDGLMEGARQCPSPNHDARPADCAPSLLVIHGISLPPGQFGGPWVDALFRNQLPSGEHPFFRQIAGLRVSSHLLIRRDGELVQYVPFQRRAWHAGVSHHQGRRACNDIAIGIELEGTDELPYTDAQYRRLGPVAAAISRHYPDISAERVVGHCHIAPGRKSDPGPHFQWFRLRQAMRNWSASGSGAGA</sequence>
<keyword evidence="7" id="KW-0479">Metal-binding</keyword>
<evidence type="ECO:0000256" key="10">
    <source>
        <dbReference type="ARBA" id="ARBA00023316"/>
    </source>
</evidence>
<keyword evidence="6" id="KW-0963">Cytoplasm</keyword>
<evidence type="ECO:0000256" key="7">
    <source>
        <dbReference type="ARBA" id="ARBA00022723"/>
    </source>
</evidence>
<evidence type="ECO:0000256" key="4">
    <source>
        <dbReference type="ARBA" id="ARBA00007553"/>
    </source>
</evidence>
<evidence type="ECO:0000256" key="1">
    <source>
        <dbReference type="ARBA" id="ARBA00001561"/>
    </source>
</evidence>
<dbReference type="Gene3D" id="3.40.80.10">
    <property type="entry name" value="Peptidoglycan recognition protein-like"/>
    <property type="match status" value="1"/>
</dbReference>
<organism evidence="14 15">
    <name type="scientific">Natronospira bacteriovora</name>
    <dbReference type="NCBI Taxonomy" id="3069753"/>
    <lineage>
        <taxon>Bacteria</taxon>
        <taxon>Pseudomonadati</taxon>
        <taxon>Pseudomonadota</taxon>
        <taxon>Gammaproteobacteria</taxon>
        <taxon>Natronospirales</taxon>
        <taxon>Natronospiraceae</taxon>
        <taxon>Natronospira</taxon>
    </lineage>
</organism>
<keyword evidence="10" id="KW-0961">Cell wall biogenesis/degradation</keyword>
<comment type="caution">
    <text evidence="14">The sequence shown here is derived from an EMBL/GenBank/DDBJ whole genome shotgun (WGS) entry which is preliminary data.</text>
</comment>
<protein>
    <recommendedName>
        <fullName evidence="11">1,6-anhydro-N-acetylmuramyl-L-alanine amidase AmpD</fullName>
        <ecNumber evidence="5">3.5.1.28</ecNumber>
    </recommendedName>
    <alternativeName>
        <fullName evidence="12">N-acetylmuramoyl-L-alanine amidase</fullName>
    </alternativeName>
</protein>
<comment type="similarity">
    <text evidence="4">Belongs to the N-acetylmuramoyl-L-alanine amidase 2 family.</text>
</comment>
<evidence type="ECO:0000256" key="3">
    <source>
        <dbReference type="ARBA" id="ARBA00004496"/>
    </source>
</evidence>
<dbReference type="SUPFAM" id="SSF55846">
    <property type="entry name" value="N-acetylmuramoyl-L-alanine amidase-like"/>
    <property type="match status" value="1"/>
</dbReference>
<dbReference type="PANTHER" id="PTHR30417:SF4">
    <property type="entry name" value="1,6-ANHYDRO-N-ACETYLMURAMYL-L-ALANINE AMIDASE AMPD"/>
    <property type="match status" value="1"/>
</dbReference>
<evidence type="ECO:0000256" key="12">
    <source>
        <dbReference type="ARBA" id="ARBA00042615"/>
    </source>
</evidence>
<proteinExistence type="inferred from homology"/>